<evidence type="ECO:0000313" key="2">
    <source>
        <dbReference type="EMBL" id="RDS79180.1"/>
    </source>
</evidence>
<evidence type="ECO:0000256" key="1">
    <source>
        <dbReference type="SAM" id="Phobius"/>
    </source>
</evidence>
<keyword evidence="1" id="KW-1133">Transmembrane helix</keyword>
<proteinExistence type="predicted"/>
<feature type="transmembrane region" description="Helical" evidence="1">
    <location>
        <begin position="73"/>
        <end position="92"/>
    </location>
</feature>
<sequence length="94" mass="10018">MRDVWSGLRRLGRLLPALGAIAGCSTSSAPAVILFGAYFPDWLVFAILTIVIAIVARIVFGLAGLAQSVPFPLFTFVAIGILVAGAFDLLWLDR</sequence>
<keyword evidence="1" id="KW-0472">Membrane</keyword>
<name>A0A370WSS7_9GAMM</name>
<keyword evidence="1" id="KW-0812">Transmembrane</keyword>
<organism evidence="2 3">
    <name type="scientific">Dyella monticola</name>
    <dbReference type="NCBI Taxonomy" id="1927958"/>
    <lineage>
        <taxon>Bacteria</taxon>
        <taxon>Pseudomonadati</taxon>
        <taxon>Pseudomonadota</taxon>
        <taxon>Gammaproteobacteria</taxon>
        <taxon>Lysobacterales</taxon>
        <taxon>Rhodanobacteraceae</taxon>
        <taxon>Dyella</taxon>
    </lineage>
</organism>
<protein>
    <submittedName>
        <fullName evidence="2">Uncharacterized protein</fullName>
    </submittedName>
</protein>
<dbReference type="AlphaFoldDB" id="A0A370WSS7"/>
<dbReference type="Proteomes" id="UP000254258">
    <property type="component" value="Unassembled WGS sequence"/>
</dbReference>
<dbReference type="EMBL" id="QRBE01000016">
    <property type="protein sequence ID" value="RDS79180.1"/>
    <property type="molecule type" value="Genomic_DNA"/>
</dbReference>
<comment type="caution">
    <text evidence="2">The sequence shown here is derived from an EMBL/GenBank/DDBJ whole genome shotgun (WGS) entry which is preliminary data.</text>
</comment>
<gene>
    <name evidence="2" type="ORF">DWU98_19375</name>
</gene>
<evidence type="ECO:0000313" key="3">
    <source>
        <dbReference type="Proteomes" id="UP000254258"/>
    </source>
</evidence>
<keyword evidence="3" id="KW-1185">Reference proteome</keyword>
<feature type="transmembrane region" description="Helical" evidence="1">
    <location>
        <begin position="42"/>
        <end position="66"/>
    </location>
</feature>
<accession>A0A370WSS7</accession>
<dbReference type="PROSITE" id="PS51257">
    <property type="entry name" value="PROKAR_LIPOPROTEIN"/>
    <property type="match status" value="1"/>
</dbReference>
<reference evidence="2 3" key="1">
    <citation type="submission" date="2018-07" db="EMBL/GenBank/DDBJ databases">
        <title>Dyella monticola sp. nov. and Dyella psychrodurans sp. nov. isolated from monsoon evergreen broad-leaved forest soil of Dinghu Mountain, China.</title>
        <authorList>
            <person name="Gao Z."/>
            <person name="Qiu L."/>
        </authorList>
    </citation>
    <scope>NUCLEOTIDE SEQUENCE [LARGE SCALE GENOMIC DNA]</scope>
    <source>
        <strain evidence="2 3">4G-K06</strain>
    </source>
</reference>
<feature type="transmembrane region" description="Helical" evidence="1">
    <location>
        <begin position="12"/>
        <end position="36"/>
    </location>
</feature>